<dbReference type="EMBL" id="BAAACW010000027">
    <property type="protein sequence ID" value="GAA0354637.1"/>
    <property type="molecule type" value="Genomic_DNA"/>
</dbReference>
<evidence type="ECO:0000256" key="2">
    <source>
        <dbReference type="SAM" id="MobiDB-lite"/>
    </source>
</evidence>
<feature type="region of interest" description="Disordered" evidence="2">
    <location>
        <begin position="394"/>
        <end position="415"/>
    </location>
</feature>
<dbReference type="Proteomes" id="UP001501166">
    <property type="component" value="Unassembled WGS sequence"/>
</dbReference>
<dbReference type="InterPro" id="IPR056798">
    <property type="entry name" value="ADH_Fe_C"/>
</dbReference>
<reference evidence="5 6" key="1">
    <citation type="journal article" date="2019" name="Int. J. Syst. Evol. Microbiol.">
        <title>The Global Catalogue of Microorganisms (GCM) 10K type strain sequencing project: providing services to taxonomists for standard genome sequencing and annotation.</title>
        <authorList>
            <consortium name="The Broad Institute Genomics Platform"/>
            <consortium name="The Broad Institute Genome Sequencing Center for Infectious Disease"/>
            <person name="Wu L."/>
            <person name="Ma J."/>
        </authorList>
    </citation>
    <scope>NUCLEOTIDE SEQUENCE [LARGE SCALE GENOMIC DNA]</scope>
    <source>
        <strain evidence="5 6">JCM 12662</strain>
    </source>
</reference>
<accession>A0ABN0X432</accession>
<dbReference type="Pfam" id="PF00465">
    <property type="entry name" value="Fe-ADH"/>
    <property type="match status" value="1"/>
</dbReference>
<feature type="domain" description="Alcohol dehydrogenase iron-type/glycerol dehydrogenase GldA" evidence="3">
    <location>
        <begin position="13"/>
        <end position="182"/>
    </location>
</feature>
<protein>
    <submittedName>
        <fullName evidence="5">Iron-containing alcohol dehydrogenase</fullName>
    </submittedName>
</protein>
<comment type="caution">
    <text evidence="5">The sequence shown here is derived from an EMBL/GenBank/DDBJ whole genome shotgun (WGS) entry which is preliminary data.</text>
</comment>
<evidence type="ECO:0000313" key="5">
    <source>
        <dbReference type="EMBL" id="GAA0354637.1"/>
    </source>
</evidence>
<organism evidence="5 6">
    <name type="scientific">Alkalibacterium iburiense</name>
    <dbReference type="NCBI Taxonomy" id="290589"/>
    <lineage>
        <taxon>Bacteria</taxon>
        <taxon>Bacillati</taxon>
        <taxon>Bacillota</taxon>
        <taxon>Bacilli</taxon>
        <taxon>Lactobacillales</taxon>
        <taxon>Carnobacteriaceae</taxon>
        <taxon>Alkalibacterium</taxon>
    </lineage>
</organism>
<proteinExistence type="predicted"/>
<gene>
    <name evidence="5" type="ORF">GCM10008932_04540</name>
</gene>
<dbReference type="PROSITE" id="PS00913">
    <property type="entry name" value="ADH_IRON_1"/>
    <property type="match status" value="1"/>
</dbReference>
<dbReference type="Pfam" id="PF25137">
    <property type="entry name" value="ADH_Fe_C"/>
    <property type="match status" value="1"/>
</dbReference>
<dbReference type="InterPro" id="IPR001670">
    <property type="entry name" value="ADH_Fe/GldA"/>
</dbReference>
<dbReference type="Gene3D" id="1.20.1090.10">
    <property type="entry name" value="Dehydroquinate synthase-like - alpha domain"/>
    <property type="match status" value="1"/>
</dbReference>
<dbReference type="Gene3D" id="3.40.50.1970">
    <property type="match status" value="1"/>
</dbReference>
<evidence type="ECO:0000256" key="1">
    <source>
        <dbReference type="ARBA" id="ARBA00023002"/>
    </source>
</evidence>
<sequence>MTKEINDFTFYNPVTILFGKQKIEALPDLIPADKNVLILYGGGSVKRFGTLDRVKKALPHKKVGEFGGIEPNPTYETCMKAVEKIQSERYDYLLAVGGGSVIDAVKFIAAAATFEGNPIDIFAKGVGKGQPITSALPFGTILTLPATSSEMNSTSVISFKEKKAKVSFSDPHVFPVFSILEPELTYTLPKRQLANGVGDAFVHILEQYLTYPVGGMVQDEFAEGLLRILIDIGPRVVDETHHDYNLRANFMWTVTIALNRLLSVGVPGDWSTHALGHEVTVLNNTDHARSLSALVPAMMVVRHKEKWDKLVQYAEKVWHVTTGSEEQKVEEAIKRTASFFQSIGMPVKLNEVGVTQADVDTLVSQLEARGQVNLSERGNQTLDVSRSIYEKALDPDFHPSGDEPPFSGHIYPNKE</sequence>
<dbReference type="RefSeq" id="WP_343753597.1">
    <property type="nucleotide sequence ID" value="NZ_BAAACW010000027.1"/>
</dbReference>
<dbReference type="InterPro" id="IPR018211">
    <property type="entry name" value="ADH_Fe_CS"/>
</dbReference>
<evidence type="ECO:0000259" key="3">
    <source>
        <dbReference type="Pfam" id="PF00465"/>
    </source>
</evidence>
<dbReference type="SUPFAM" id="SSF56796">
    <property type="entry name" value="Dehydroquinate synthase-like"/>
    <property type="match status" value="1"/>
</dbReference>
<name>A0ABN0X432_9LACT</name>
<evidence type="ECO:0000259" key="4">
    <source>
        <dbReference type="Pfam" id="PF25137"/>
    </source>
</evidence>
<dbReference type="InterPro" id="IPR044731">
    <property type="entry name" value="BDH-like"/>
</dbReference>
<feature type="domain" description="Fe-containing alcohol dehydrogenase-like C-terminal" evidence="4">
    <location>
        <begin position="199"/>
        <end position="365"/>
    </location>
</feature>
<evidence type="ECO:0000313" key="6">
    <source>
        <dbReference type="Proteomes" id="UP001501166"/>
    </source>
</evidence>
<dbReference type="PANTHER" id="PTHR43633:SF1">
    <property type="entry name" value="ALCOHOL DEHYDROGENASE YQHD"/>
    <property type="match status" value="1"/>
</dbReference>
<keyword evidence="6" id="KW-1185">Reference proteome</keyword>
<dbReference type="PANTHER" id="PTHR43633">
    <property type="entry name" value="ALCOHOL DEHYDROGENASE YQHD"/>
    <property type="match status" value="1"/>
</dbReference>
<keyword evidence="1" id="KW-0560">Oxidoreductase</keyword>
<dbReference type="CDD" id="cd08187">
    <property type="entry name" value="BDH"/>
    <property type="match status" value="1"/>
</dbReference>